<organism evidence="1 2">
    <name type="scientific">Heterorhabditis bacteriophora</name>
    <name type="common">Entomopathogenic nematode worm</name>
    <dbReference type="NCBI Taxonomy" id="37862"/>
    <lineage>
        <taxon>Eukaryota</taxon>
        <taxon>Metazoa</taxon>
        <taxon>Ecdysozoa</taxon>
        <taxon>Nematoda</taxon>
        <taxon>Chromadorea</taxon>
        <taxon>Rhabditida</taxon>
        <taxon>Rhabditina</taxon>
        <taxon>Rhabditomorpha</taxon>
        <taxon>Strongyloidea</taxon>
        <taxon>Heterorhabditidae</taxon>
        <taxon>Heterorhabditis</taxon>
    </lineage>
</organism>
<dbReference type="WBParaSite" id="Hba_06618">
    <property type="protein sequence ID" value="Hba_06618"/>
    <property type="gene ID" value="Hba_06618"/>
</dbReference>
<proteinExistence type="predicted"/>
<accession>A0A1I7WN90</accession>
<reference evidence="2" key="1">
    <citation type="submission" date="2016-11" db="UniProtKB">
        <authorList>
            <consortium name="WormBaseParasite"/>
        </authorList>
    </citation>
    <scope>IDENTIFICATION</scope>
</reference>
<dbReference type="Proteomes" id="UP000095283">
    <property type="component" value="Unplaced"/>
</dbReference>
<keyword evidence="1" id="KW-1185">Reference proteome</keyword>
<evidence type="ECO:0000313" key="2">
    <source>
        <dbReference type="WBParaSite" id="Hba_06618"/>
    </source>
</evidence>
<evidence type="ECO:0000313" key="1">
    <source>
        <dbReference type="Proteomes" id="UP000095283"/>
    </source>
</evidence>
<dbReference type="AlphaFoldDB" id="A0A1I7WN90"/>
<sequence length="140" mass="16048">MAVQTRHCITSLSLVTHNRCLFLGRRIHGNIIISPISEFRIWLDPSPSIFKLRSPTNPYKGTRDTSDAQPGHHHSGLVIAVPARTKYRPRRSYCPTTSAHILSNYFTREVLGRSTARVISITPIVYKYMSMVFQCFLFRI</sequence>
<protein>
    <submittedName>
        <fullName evidence="2">Uncharacterized protein</fullName>
    </submittedName>
</protein>
<name>A0A1I7WN90_HETBA</name>